<evidence type="ECO:0008006" key="4">
    <source>
        <dbReference type="Google" id="ProtNLM"/>
    </source>
</evidence>
<feature type="transmembrane region" description="Helical" evidence="1">
    <location>
        <begin position="200"/>
        <end position="218"/>
    </location>
</feature>
<proteinExistence type="predicted"/>
<keyword evidence="1" id="KW-0472">Membrane</keyword>
<feature type="transmembrane region" description="Helical" evidence="1">
    <location>
        <begin position="49"/>
        <end position="70"/>
    </location>
</feature>
<sequence length="292" mass="31162">MHEFAALFLRHPGYAALGAGLFGVVALKVPPFALLSAALVALQALRHGWLLGVLTAAGAGLLVAVGWYFLGSRPGLDFPLVFALWPPLLVAAEVLRRTASQGLALVVVGFTAATLVLVMHALTGDVVAFWRAWLGRAVAAVPGATVRGFEENDTVRLMNGFMAVLYGLSLMLSLLLGRWLQSLVYHPGGFGAEFRRLRPPRLVLPLAVAAVWGAGYGSRVLMTDLFMVAMMLYFFVGLAVLHGVVAVRNLGWGWLAPVYLALVYFPQAALSGLALLGAVDSLVNFRDQQGTP</sequence>
<keyword evidence="1" id="KW-0812">Transmembrane</keyword>
<reference evidence="2 3" key="1">
    <citation type="submission" date="2024-04" db="EMBL/GenBank/DDBJ databases">
        <authorList>
            <person name="Cremers G."/>
        </authorList>
    </citation>
    <scope>NUCLEOTIDE SEQUENCE [LARGE SCALE GENOMIC DNA]</scope>
    <source>
        <strain evidence="2">MeCH1-AG</strain>
    </source>
</reference>
<feature type="transmembrane region" description="Helical" evidence="1">
    <location>
        <begin position="20"/>
        <end position="42"/>
    </location>
</feature>
<feature type="transmembrane region" description="Helical" evidence="1">
    <location>
        <begin position="258"/>
        <end position="279"/>
    </location>
</feature>
<feature type="transmembrane region" description="Helical" evidence="1">
    <location>
        <begin position="225"/>
        <end position="246"/>
    </location>
</feature>
<feature type="transmembrane region" description="Helical" evidence="1">
    <location>
        <begin position="102"/>
        <end position="122"/>
    </location>
</feature>
<evidence type="ECO:0000313" key="3">
    <source>
        <dbReference type="Proteomes" id="UP001497493"/>
    </source>
</evidence>
<accession>A0ABP1C6J8</accession>
<keyword evidence="3" id="KW-1185">Reference proteome</keyword>
<feature type="transmembrane region" description="Helical" evidence="1">
    <location>
        <begin position="161"/>
        <end position="180"/>
    </location>
</feature>
<keyword evidence="1" id="KW-1133">Transmembrane helix</keyword>
<dbReference type="RefSeq" id="WP_348759370.1">
    <property type="nucleotide sequence ID" value="NZ_OZ026884.1"/>
</dbReference>
<organism evidence="2 3">
    <name type="scientific">Candidatus Methylocalor cossyra</name>
    <dbReference type="NCBI Taxonomy" id="3108543"/>
    <lineage>
        <taxon>Bacteria</taxon>
        <taxon>Pseudomonadati</taxon>
        <taxon>Pseudomonadota</taxon>
        <taxon>Gammaproteobacteria</taxon>
        <taxon>Methylococcales</taxon>
        <taxon>Methylococcaceae</taxon>
        <taxon>Candidatus Methylocalor</taxon>
    </lineage>
</organism>
<name>A0ABP1C6J8_9GAMM</name>
<dbReference type="EMBL" id="OZ026884">
    <property type="protein sequence ID" value="CAL1239836.1"/>
    <property type="molecule type" value="Genomic_DNA"/>
</dbReference>
<evidence type="ECO:0000313" key="2">
    <source>
        <dbReference type="EMBL" id="CAL1239836.1"/>
    </source>
</evidence>
<protein>
    <recommendedName>
        <fullName evidence="4">DUF2232 domain-containing protein</fullName>
    </recommendedName>
</protein>
<gene>
    <name evidence="2" type="ORF">MECH1_V1_1060</name>
</gene>
<evidence type="ECO:0000256" key="1">
    <source>
        <dbReference type="SAM" id="Phobius"/>
    </source>
</evidence>
<feature type="transmembrane region" description="Helical" evidence="1">
    <location>
        <begin position="76"/>
        <end position="95"/>
    </location>
</feature>
<dbReference type="Proteomes" id="UP001497493">
    <property type="component" value="Chromosome"/>
</dbReference>